<keyword evidence="1" id="KW-0812">Transmembrane</keyword>
<evidence type="ECO:0000313" key="3">
    <source>
        <dbReference type="WBParaSite" id="SMUV_0000302201-mRNA-1"/>
    </source>
</evidence>
<dbReference type="WBParaSite" id="SMUV_0000302201-mRNA-1">
    <property type="protein sequence ID" value="SMUV_0000302201-mRNA-1"/>
    <property type="gene ID" value="SMUV_0000302201"/>
</dbReference>
<dbReference type="AlphaFoldDB" id="A0A0N5AFG8"/>
<proteinExistence type="predicted"/>
<name>A0A0N5AFG8_9BILA</name>
<evidence type="ECO:0000256" key="1">
    <source>
        <dbReference type="SAM" id="Phobius"/>
    </source>
</evidence>
<keyword evidence="1" id="KW-0472">Membrane</keyword>
<dbReference type="Proteomes" id="UP000046393">
    <property type="component" value="Unplaced"/>
</dbReference>
<organism evidence="2 3">
    <name type="scientific">Syphacia muris</name>
    <dbReference type="NCBI Taxonomy" id="451379"/>
    <lineage>
        <taxon>Eukaryota</taxon>
        <taxon>Metazoa</taxon>
        <taxon>Ecdysozoa</taxon>
        <taxon>Nematoda</taxon>
        <taxon>Chromadorea</taxon>
        <taxon>Rhabditida</taxon>
        <taxon>Spirurina</taxon>
        <taxon>Oxyuridomorpha</taxon>
        <taxon>Oxyuroidea</taxon>
        <taxon>Oxyuridae</taxon>
        <taxon>Syphacia</taxon>
    </lineage>
</organism>
<keyword evidence="2" id="KW-1185">Reference proteome</keyword>
<accession>A0A0N5AFG8</accession>
<reference evidence="3" key="1">
    <citation type="submission" date="2017-02" db="UniProtKB">
        <authorList>
            <consortium name="WormBaseParasite"/>
        </authorList>
    </citation>
    <scope>IDENTIFICATION</scope>
</reference>
<feature type="transmembrane region" description="Helical" evidence="1">
    <location>
        <begin position="25"/>
        <end position="47"/>
    </location>
</feature>
<keyword evidence="1" id="KW-1133">Transmembrane helix</keyword>
<sequence length="83" mass="9816">MYVSHSGPVLFYKLPVAYCLRYFRCLYVIVLILTMVLIDVTSVSMLALDFMWGLDFIDYIFLEIVCCGKWELIWTVIRSSRDF</sequence>
<protein>
    <submittedName>
        <fullName evidence="3">Ovule protein</fullName>
    </submittedName>
</protein>
<evidence type="ECO:0000313" key="2">
    <source>
        <dbReference type="Proteomes" id="UP000046393"/>
    </source>
</evidence>